<reference evidence="1" key="2">
    <citation type="submission" date="2022-01" db="EMBL/GenBank/DDBJ databases">
        <authorList>
            <person name="Yamashiro T."/>
            <person name="Shiraishi A."/>
            <person name="Satake H."/>
            <person name="Nakayama K."/>
        </authorList>
    </citation>
    <scope>NUCLEOTIDE SEQUENCE</scope>
</reference>
<accession>A0ABQ4WTM1</accession>
<protein>
    <submittedName>
        <fullName evidence="1">Uncharacterized protein</fullName>
    </submittedName>
</protein>
<reference evidence="1" key="1">
    <citation type="journal article" date="2022" name="Int. J. Mol. Sci.">
        <title>Draft Genome of Tanacetum Coccineum: Genomic Comparison of Closely Related Tanacetum-Family Plants.</title>
        <authorList>
            <person name="Yamashiro T."/>
            <person name="Shiraishi A."/>
            <person name="Nakayama K."/>
            <person name="Satake H."/>
        </authorList>
    </citation>
    <scope>NUCLEOTIDE SEQUENCE</scope>
</reference>
<sequence length="186" mass="20479">MNITSPSSSLEQINFALEDRGTNPSNSSINFSFRTCSVAMEGNGSGCGCGLGLVSVCLLFFIEGLSLVKNVQTEMDEVPVSEFFKPYRYVVSPRLFCSGLKVYHLPPASSVREDAYSIKVVSEQDELPSSVQLDFRARLNGVWMVEVTKLTTGRLVNGSSCDGIDMVIKNLDLKPKIDAMMRDFLE</sequence>
<name>A0ABQ4WTM1_9ASTR</name>
<organism evidence="1 2">
    <name type="scientific">Tanacetum coccineum</name>
    <dbReference type="NCBI Taxonomy" id="301880"/>
    <lineage>
        <taxon>Eukaryota</taxon>
        <taxon>Viridiplantae</taxon>
        <taxon>Streptophyta</taxon>
        <taxon>Embryophyta</taxon>
        <taxon>Tracheophyta</taxon>
        <taxon>Spermatophyta</taxon>
        <taxon>Magnoliopsida</taxon>
        <taxon>eudicotyledons</taxon>
        <taxon>Gunneridae</taxon>
        <taxon>Pentapetalae</taxon>
        <taxon>asterids</taxon>
        <taxon>campanulids</taxon>
        <taxon>Asterales</taxon>
        <taxon>Asteraceae</taxon>
        <taxon>Asteroideae</taxon>
        <taxon>Anthemideae</taxon>
        <taxon>Anthemidinae</taxon>
        <taxon>Tanacetum</taxon>
    </lineage>
</organism>
<dbReference type="EMBL" id="BQNB010008917">
    <property type="protein sequence ID" value="GJS56148.1"/>
    <property type="molecule type" value="Genomic_DNA"/>
</dbReference>
<comment type="caution">
    <text evidence="1">The sequence shown here is derived from an EMBL/GenBank/DDBJ whole genome shotgun (WGS) entry which is preliminary data.</text>
</comment>
<dbReference type="Proteomes" id="UP001151760">
    <property type="component" value="Unassembled WGS sequence"/>
</dbReference>
<evidence type="ECO:0000313" key="2">
    <source>
        <dbReference type="Proteomes" id="UP001151760"/>
    </source>
</evidence>
<gene>
    <name evidence="1" type="ORF">Tco_0629510</name>
</gene>
<proteinExistence type="predicted"/>
<keyword evidence="2" id="KW-1185">Reference proteome</keyword>
<evidence type="ECO:0000313" key="1">
    <source>
        <dbReference type="EMBL" id="GJS56148.1"/>
    </source>
</evidence>